<proteinExistence type="predicted"/>
<accession>D4AUP7</accession>
<dbReference type="RefSeq" id="XP_003013852.1">
    <property type="nucleotide sequence ID" value="XM_003013806.1"/>
</dbReference>
<organism evidence="2 3">
    <name type="scientific">Arthroderma benhamiae (strain ATCC MYA-4681 / CBS 112371)</name>
    <name type="common">Trichophyton mentagrophytes</name>
    <dbReference type="NCBI Taxonomy" id="663331"/>
    <lineage>
        <taxon>Eukaryota</taxon>
        <taxon>Fungi</taxon>
        <taxon>Dikarya</taxon>
        <taxon>Ascomycota</taxon>
        <taxon>Pezizomycotina</taxon>
        <taxon>Eurotiomycetes</taxon>
        <taxon>Eurotiomycetidae</taxon>
        <taxon>Onygenales</taxon>
        <taxon>Arthrodermataceae</taxon>
        <taxon>Trichophyton</taxon>
    </lineage>
</organism>
<dbReference type="HOGENOM" id="CLU_2960285_0_0_1"/>
<reference evidence="3" key="1">
    <citation type="journal article" date="2011" name="Genome Biol.">
        <title>Comparative and functional genomics provide insights into the pathogenicity of dermatophytic fungi.</title>
        <authorList>
            <person name="Burmester A."/>
            <person name="Shelest E."/>
            <person name="Gloeckner G."/>
            <person name="Heddergott C."/>
            <person name="Schindler S."/>
            <person name="Staib P."/>
            <person name="Heidel A."/>
            <person name="Felder M."/>
            <person name="Petzold A."/>
            <person name="Szafranski K."/>
            <person name="Feuermann M."/>
            <person name="Pedruzzi I."/>
            <person name="Priebe S."/>
            <person name="Groth M."/>
            <person name="Winkler R."/>
            <person name="Li W."/>
            <person name="Kniemeyer O."/>
            <person name="Schroeckh V."/>
            <person name="Hertweck C."/>
            <person name="Hube B."/>
            <person name="White T.C."/>
            <person name="Platzer M."/>
            <person name="Guthke R."/>
            <person name="Heitman J."/>
            <person name="Woestemeyer J."/>
            <person name="Zipfel P.F."/>
            <person name="Monod M."/>
            <person name="Brakhage A.A."/>
        </authorList>
    </citation>
    <scope>NUCLEOTIDE SEQUENCE [LARGE SCALE GENOMIC DNA]</scope>
    <source>
        <strain evidence="3">ATCC MYA-4681 / CBS 112371</strain>
    </source>
</reference>
<comment type="caution">
    <text evidence="2">The sequence shown here is derived from an EMBL/GenBank/DDBJ whole genome shotgun (WGS) entry which is preliminary data.</text>
</comment>
<dbReference type="GeneID" id="9521270"/>
<feature type="compositionally biased region" description="Basic and acidic residues" evidence="1">
    <location>
        <begin position="1"/>
        <end position="10"/>
    </location>
</feature>
<sequence>MALGQSEEKIVSQVENRPVNHHYDGEAAARPDQDAADMARLGVAQETKVCKLQTVAIVG</sequence>
<feature type="region of interest" description="Disordered" evidence="1">
    <location>
        <begin position="1"/>
        <end position="29"/>
    </location>
</feature>
<gene>
    <name evidence="2" type="ORF">ARB_07964</name>
</gene>
<evidence type="ECO:0000256" key="1">
    <source>
        <dbReference type="SAM" id="MobiDB-lite"/>
    </source>
</evidence>
<keyword evidence="3" id="KW-1185">Reference proteome</keyword>
<dbReference type="Proteomes" id="UP000008866">
    <property type="component" value="Unassembled WGS sequence"/>
</dbReference>
<dbReference type="KEGG" id="abe:ARB_07964"/>
<dbReference type="EMBL" id="ABSU01000011">
    <property type="protein sequence ID" value="EFE33212.1"/>
    <property type="molecule type" value="Genomic_DNA"/>
</dbReference>
<dbReference type="AlphaFoldDB" id="D4AUP7"/>
<protein>
    <submittedName>
        <fullName evidence="2">Uncharacterized protein</fullName>
    </submittedName>
</protein>
<name>D4AUP7_ARTBC</name>
<evidence type="ECO:0000313" key="2">
    <source>
        <dbReference type="EMBL" id="EFE33212.1"/>
    </source>
</evidence>
<evidence type="ECO:0000313" key="3">
    <source>
        <dbReference type="Proteomes" id="UP000008866"/>
    </source>
</evidence>